<reference evidence="3" key="1">
    <citation type="journal article" date="2017" name="Nat. Ecol. Evol.">
        <title>Genome expansion and lineage-specific genetic innovations in the forest pathogenic fungi Armillaria.</title>
        <authorList>
            <person name="Sipos G."/>
            <person name="Prasanna A.N."/>
            <person name="Walter M.C."/>
            <person name="O'Connor E."/>
            <person name="Balint B."/>
            <person name="Krizsan K."/>
            <person name="Kiss B."/>
            <person name="Hess J."/>
            <person name="Varga T."/>
            <person name="Slot J."/>
            <person name="Riley R."/>
            <person name="Boka B."/>
            <person name="Rigling D."/>
            <person name="Barry K."/>
            <person name="Lee J."/>
            <person name="Mihaltcheva S."/>
            <person name="LaButti K."/>
            <person name="Lipzen A."/>
            <person name="Waldron R."/>
            <person name="Moloney N.M."/>
            <person name="Sperisen C."/>
            <person name="Kredics L."/>
            <person name="Vagvoelgyi C."/>
            <person name="Patrignani A."/>
            <person name="Fitzpatrick D."/>
            <person name="Nagy I."/>
            <person name="Doyle S."/>
            <person name="Anderson J.B."/>
            <person name="Grigoriev I.V."/>
            <person name="Gueldener U."/>
            <person name="Muensterkoetter M."/>
            <person name="Nagy L.G."/>
        </authorList>
    </citation>
    <scope>NUCLEOTIDE SEQUENCE [LARGE SCALE GENOMIC DNA]</scope>
    <source>
        <strain evidence="3">C18/9</strain>
    </source>
</reference>
<dbReference type="OrthoDB" id="3244737at2759"/>
<evidence type="ECO:0000256" key="1">
    <source>
        <dbReference type="SAM" id="Coils"/>
    </source>
</evidence>
<gene>
    <name evidence="2" type="ORF">ARMOST_06846</name>
</gene>
<sequence>MSGQSRVSLRNTLLINLLADAAVDNRVLAEALALKDILSNTSAIKGGLAISDITTFAPNQSFRISPSIERRLTEELDATFQAISDFLEVEDKESPPGSLTERLRENIEKSGTIRGEVDSSHHRIETIMGEIREIYPLLQEELVQSLRKWPPILSGQRQAHHDFLATTIETSLIKLSLIRARCHQLLYGFGDGAHDMPSALAAMHNKLTEEESVLEEEEAELDHQLHEYHRLLHVVDGSGSGFHQVLEDWSQIQKETEECRRDLRRMGWTGD</sequence>
<protein>
    <submittedName>
        <fullName evidence="2">Uncharacterized protein</fullName>
    </submittedName>
</protein>
<name>A0A284R449_ARMOS</name>
<evidence type="ECO:0000313" key="3">
    <source>
        <dbReference type="Proteomes" id="UP000219338"/>
    </source>
</evidence>
<dbReference type="AlphaFoldDB" id="A0A284R449"/>
<keyword evidence="1" id="KW-0175">Coiled coil</keyword>
<accession>A0A284R449</accession>
<organism evidence="2 3">
    <name type="scientific">Armillaria ostoyae</name>
    <name type="common">Armillaria root rot fungus</name>
    <dbReference type="NCBI Taxonomy" id="47428"/>
    <lineage>
        <taxon>Eukaryota</taxon>
        <taxon>Fungi</taxon>
        <taxon>Dikarya</taxon>
        <taxon>Basidiomycota</taxon>
        <taxon>Agaricomycotina</taxon>
        <taxon>Agaricomycetes</taxon>
        <taxon>Agaricomycetidae</taxon>
        <taxon>Agaricales</taxon>
        <taxon>Marasmiineae</taxon>
        <taxon>Physalacriaceae</taxon>
        <taxon>Armillaria</taxon>
    </lineage>
</organism>
<dbReference type="Proteomes" id="UP000219338">
    <property type="component" value="Unassembled WGS sequence"/>
</dbReference>
<keyword evidence="3" id="KW-1185">Reference proteome</keyword>
<feature type="coiled-coil region" evidence="1">
    <location>
        <begin position="200"/>
        <end position="227"/>
    </location>
</feature>
<proteinExistence type="predicted"/>
<dbReference type="OMA" id="SHHRIET"/>
<evidence type="ECO:0000313" key="2">
    <source>
        <dbReference type="EMBL" id="SJL03490.1"/>
    </source>
</evidence>
<dbReference type="EMBL" id="FUEG01000004">
    <property type="protein sequence ID" value="SJL03490.1"/>
    <property type="molecule type" value="Genomic_DNA"/>
</dbReference>